<keyword evidence="7 8" id="KW-0472">Membrane</keyword>
<gene>
    <name evidence="12" type="ORF">HannXRQ_Chr03g0080171</name>
    <name evidence="11" type="ORF">HanXRQr2_Chr03g0122251</name>
</gene>
<evidence type="ECO:0000256" key="2">
    <source>
        <dbReference type="ARBA" id="ARBA00007651"/>
    </source>
</evidence>
<evidence type="ECO:0000256" key="4">
    <source>
        <dbReference type="ARBA" id="ARBA00022475"/>
    </source>
</evidence>
<evidence type="ECO:0000256" key="3">
    <source>
        <dbReference type="ARBA" id="ARBA00011489"/>
    </source>
</evidence>
<evidence type="ECO:0000256" key="8">
    <source>
        <dbReference type="RuleBase" id="RU361233"/>
    </source>
</evidence>
<accession>A0A251VA55</accession>
<name>A0A251VA55_HELAN</name>
<comment type="subunit">
    <text evidence="3 8">Homodimer and heterodimers.</text>
</comment>
<keyword evidence="6 8" id="KW-1133">Transmembrane helix</keyword>
<dbReference type="InParanoid" id="A0A251VA55"/>
<reference evidence="11 13" key="1">
    <citation type="journal article" date="2017" name="Nature">
        <title>The sunflower genome provides insights into oil metabolism, flowering and Asterid evolution.</title>
        <authorList>
            <person name="Badouin H."/>
            <person name="Gouzy J."/>
            <person name="Grassa C.J."/>
            <person name="Murat F."/>
            <person name="Staton S.E."/>
            <person name="Cottret L."/>
            <person name="Lelandais-Briere C."/>
            <person name="Owens G.L."/>
            <person name="Carrere S."/>
            <person name="Mayjonade B."/>
            <person name="Legrand L."/>
            <person name="Gill N."/>
            <person name="Kane N.C."/>
            <person name="Bowers J.E."/>
            <person name="Hubner S."/>
            <person name="Bellec A."/>
            <person name="Berard A."/>
            <person name="Berges H."/>
            <person name="Blanchet N."/>
            <person name="Boniface M.C."/>
            <person name="Brunel D."/>
            <person name="Catrice O."/>
            <person name="Chaidir N."/>
            <person name="Claudel C."/>
            <person name="Donnadieu C."/>
            <person name="Faraut T."/>
            <person name="Fievet G."/>
            <person name="Helmstetter N."/>
            <person name="King M."/>
            <person name="Knapp S.J."/>
            <person name="Lai Z."/>
            <person name="Le Paslier M.C."/>
            <person name="Lippi Y."/>
            <person name="Lorenzon L."/>
            <person name="Mandel J.R."/>
            <person name="Marage G."/>
            <person name="Marchand G."/>
            <person name="Marquand E."/>
            <person name="Bret-Mestries E."/>
            <person name="Morien E."/>
            <person name="Nambeesan S."/>
            <person name="Nguyen T."/>
            <person name="Pegot-Espagnet P."/>
            <person name="Pouilly N."/>
            <person name="Raftis F."/>
            <person name="Sallet E."/>
            <person name="Schiex T."/>
            <person name="Thomas J."/>
            <person name="Vandecasteele C."/>
            <person name="Vares D."/>
            <person name="Vear F."/>
            <person name="Vautrin S."/>
            <person name="Crespi M."/>
            <person name="Mangin B."/>
            <person name="Burke J.M."/>
            <person name="Salse J."/>
            <person name="Munos S."/>
            <person name="Vincourt P."/>
            <person name="Rieseberg L.H."/>
            <person name="Langlade N.B."/>
        </authorList>
    </citation>
    <scope>NUCLEOTIDE SEQUENCE [LARGE SCALE GENOMIC DNA]</scope>
    <source>
        <strain evidence="13">cv. SF193</strain>
        <tissue evidence="11">Leaves</tissue>
    </source>
</reference>
<dbReference type="PANTHER" id="PTHR36488:SF8">
    <property type="entry name" value="CASP-LIKE PROTEIN 1U1"/>
    <property type="match status" value="1"/>
</dbReference>
<protein>
    <recommendedName>
        <fullName evidence="8">CASP-like protein</fullName>
    </recommendedName>
</protein>
<dbReference type="NCBIfam" id="TIGR01569">
    <property type="entry name" value="A_tha_TIGR01569"/>
    <property type="match status" value="1"/>
</dbReference>
<dbReference type="Proteomes" id="UP000215914">
    <property type="component" value="Chromosome 3"/>
</dbReference>
<dbReference type="Gramene" id="mRNA:HanXRQr2_Chr03g0122251">
    <property type="protein sequence ID" value="mRNA:HanXRQr2_Chr03g0122251"/>
    <property type="gene ID" value="HanXRQr2_Chr03g0122251"/>
</dbReference>
<feature type="domain" description="Casparian strip membrane protein" evidence="10">
    <location>
        <begin position="34"/>
        <end position="182"/>
    </location>
</feature>
<keyword evidence="4 8" id="KW-1003">Cell membrane</keyword>
<evidence type="ECO:0000256" key="1">
    <source>
        <dbReference type="ARBA" id="ARBA00004651"/>
    </source>
</evidence>
<dbReference type="InterPro" id="IPR006459">
    <property type="entry name" value="CASP/CASPL"/>
</dbReference>
<dbReference type="OrthoDB" id="1926504at2759"/>
<evidence type="ECO:0000256" key="7">
    <source>
        <dbReference type="ARBA" id="ARBA00023136"/>
    </source>
</evidence>
<feature type="transmembrane region" description="Helical" evidence="8">
    <location>
        <begin position="168"/>
        <end position="195"/>
    </location>
</feature>
<dbReference type="AlphaFoldDB" id="A0A251VA55"/>
<comment type="similarity">
    <text evidence="2 8">Belongs to the Casparian strip membrane proteins (CASP) family.</text>
</comment>
<comment type="subcellular location">
    <subcellularLocation>
        <location evidence="1 8">Cell membrane</location>
        <topology evidence="1 8">Multi-pass membrane protein</topology>
    </subcellularLocation>
</comment>
<evidence type="ECO:0000259" key="10">
    <source>
        <dbReference type="Pfam" id="PF04535"/>
    </source>
</evidence>
<feature type="transmembrane region" description="Helical" evidence="8">
    <location>
        <begin position="37"/>
        <end position="55"/>
    </location>
</feature>
<feature type="compositionally biased region" description="Polar residues" evidence="9">
    <location>
        <begin position="1"/>
        <end position="13"/>
    </location>
</feature>
<dbReference type="InterPro" id="IPR006702">
    <property type="entry name" value="CASP_dom"/>
</dbReference>
<reference evidence="12" key="2">
    <citation type="submission" date="2017-02" db="EMBL/GenBank/DDBJ databases">
        <title>Sunflower complete genome.</title>
        <authorList>
            <person name="Langlade N."/>
            <person name="Munos S."/>
        </authorList>
    </citation>
    <scope>NUCLEOTIDE SEQUENCE [LARGE SCALE GENOMIC DNA]</scope>
    <source>
        <tissue evidence="12">Leaves</tissue>
    </source>
</reference>
<dbReference type="EMBL" id="MNCJ02000318">
    <property type="protein sequence ID" value="KAF5815363.1"/>
    <property type="molecule type" value="Genomic_DNA"/>
</dbReference>
<keyword evidence="13" id="KW-1185">Reference proteome</keyword>
<dbReference type="EMBL" id="CM007892">
    <property type="protein sequence ID" value="OTG31842.1"/>
    <property type="molecule type" value="Genomic_DNA"/>
</dbReference>
<dbReference type="InterPro" id="IPR044173">
    <property type="entry name" value="CASPL"/>
</dbReference>
<sequence>MASVTPPHSTISVKSPEPDYKGSTGTGDVKNHVVVDVALRVMLFATSLIGIIVMVTSKQTKLIPVAPGMALPMAAEFNQSPAFIYYVVALSVACLYSIISSVLSVLVLLKPKGSSTRLLFHFLILDAFLLGIMASATGAAGAVAYLGYKGNAHTRWNEVCNMYDSFCSHIAGSVTISLLPSIALLLLIWLSVLVLSKKIMR</sequence>
<feature type="transmembrane region" description="Helical" evidence="8">
    <location>
        <begin position="83"/>
        <end position="109"/>
    </location>
</feature>
<evidence type="ECO:0000313" key="11">
    <source>
        <dbReference type="EMBL" id="KAF5815363.1"/>
    </source>
</evidence>
<organism evidence="12 13">
    <name type="scientific">Helianthus annuus</name>
    <name type="common">Common sunflower</name>
    <dbReference type="NCBI Taxonomy" id="4232"/>
    <lineage>
        <taxon>Eukaryota</taxon>
        <taxon>Viridiplantae</taxon>
        <taxon>Streptophyta</taxon>
        <taxon>Embryophyta</taxon>
        <taxon>Tracheophyta</taxon>
        <taxon>Spermatophyta</taxon>
        <taxon>Magnoliopsida</taxon>
        <taxon>eudicotyledons</taxon>
        <taxon>Gunneridae</taxon>
        <taxon>Pentapetalae</taxon>
        <taxon>asterids</taxon>
        <taxon>campanulids</taxon>
        <taxon>Asterales</taxon>
        <taxon>Asteraceae</taxon>
        <taxon>Asteroideae</taxon>
        <taxon>Heliantheae alliance</taxon>
        <taxon>Heliantheae</taxon>
        <taxon>Helianthus</taxon>
    </lineage>
</organism>
<feature type="transmembrane region" description="Helical" evidence="8">
    <location>
        <begin position="118"/>
        <end position="148"/>
    </location>
</feature>
<keyword evidence="5 8" id="KW-0812">Transmembrane</keyword>
<dbReference type="Pfam" id="PF04535">
    <property type="entry name" value="CASP_dom"/>
    <property type="match status" value="1"/>
</dbReference>
<evidence type="ECO:0000313" key="12">
    <source>
        <dbReference type="EMBL" id="OTG31842.1"/>
    </source>
</evidence>
<dbReference type="PANTHER" id="PTHR36488">
    <property type="entry name" value="CASP-LIKE PROTEIN 1U1"/>
    <property type="match status" value="1"/>
</dbReference>
<dbReference type="OMA" id="DCRTIDI"/>
<evidence type="ECO:0000256" key="5">
    <source>
        <dbReference type="ARBA" id="ARBA00022692"/>
    </source>
</evidence>
<proteinExistence type="inferred from homology"/>
<evidence type="ECO:0000256" key="9">
    <source>
        <dbReference type="SAM" id="MobiDB-lite"/>
    </source>
</evidence>
<feature type="region of interest" description="Disordered" evidence="9">
    <location>
        <begin position="1"/>
        <end position="24"/>
    </location>
</feature>
<dbReference type="FunCoup" id="A0A251VA55">
    <property type="interactions" value="34"/>
</dbReference>
<evidence type="ECO:0000313" key="13">
    <source>
        <dbReference type="Proteomes" id="UP000215914"/>
    </source>
</evidence>
<evidence type="ECO:0000256" key="6">
    <source>
        <dbReference type="ARBA" id="ARBA00022989"/>
    </source>
</evidence>
<reference evidence="11" key="3">
    <citation type="submission" date="2020-06" db="EMBL/GenBank/DDBJ databases">
        <title>Helianthus annuus Genome sequencing and assembly Release 2.</title>
        <authorList>
            <person name="Gouzy J."/>
            <person name="Langlade N."/>
            <person name="Munos S."/>
        </authorList>
    </citation>
    <scope>NUCLEOTIDE SEQUENCE</scope>
    <source>
        <tissue evidence="11">Leaves</tissue>
    </source>
</reference>
<dbReference type="GO" id="GO:0005886">
    <property type="term" value="C:plasma membrane"/>
    <property type="evidence" value="ECO:0007669"/>
    <property type="project" value="UniProtKB-SubCell"/>
</dbReference>